<name>A0A922HSA4_DERFA</name>
<gene>
    <name evidence="1" type="ORF">DERF_012566</name>
</gene>
<protein>
    <submittedName>
        <fullName evidence="1">Uncharacterized protein</fullName>
    </submittedName>
</protein>
<reference evidence="1" key="1">
    <citation type="submission" date="2013-05" db="EMBL/GenBank/DDBJ databases">
        <authorList>
            <person name="Yim A.K.Y."/>
            <person name="Chan T.F."/>
            <person name="Ji K.M."/>
            <person name="Liu X.Y."/>
            <person name="Zhou J.W."/>
            <person name="Li R.Q."/>
            <person name="Yang K.Y."/>
            <person name="Li J."/>
            <person name="Li M."/>
            <person name="Law P.T.W."/>
            <person name="Wu Y.L."/>
            <person name="Cai Z.L."/>
            <person name="Qin H."/>
            <person name="Bao Y."/>
            <person name="Leung R.K.K."/>
            <person name="Ng P.K.S."/>
            <person name="Zou J."/>
            <person name="Zhong X.J."/>
            <person name="Ran P.X."/>
            <person name="Zhong N.S."/>
            <person name="Liu Z.G."/>
            <person name="Tsui S.K.W."/>
        </authorList>
    </citation>
    <scope>NUCLEOTIDE SEQUENCE</scope>
    <source>
        <strain evidence="1">Derf</strain>
        <tissue evidence="1">Whole organism</tissue>
    </source>
</reference>
<accession>A0A922HSA4</accession>
<dbReference type="Proteomes" id="UP000790347">
    <property type="component" value="Unassembled WGS sequence"/>
</dbReference>
<keyword evidence="2" id="KW-1185">Reference proteome</keyword>
<comment type="caution">
    <text evidence="1">The sequence shown here is derived from an EMBL/GenBank/DDBJ whole genome shotgun (WGS) entry which is preliminary data.</text>
</comment>
<sequence>MLRCDDDDDPIAELAATAAAAAVVNSELINSISLLRLSSREKYRPIDETPNTNNRPPINRNTIPVIHMASGIDGDDPKTIKMIPIKKMKPAIQQHRIPSVKYLLDLCELRKKNQISDT</sequence>
<evidence type="ECO:0000313" key="2">
    <source>
        <dbReference type="Proteomes" id="UP000790347"/>
    </source>
</evidence>
<dbReference type="EMBL" id="ASGP02000006">
    <property type="protein sequence ID" value="KAH9501743.1"/>
    <property type="molecule type" value="Genomic_DNA"/>
</dbReference>
<organism evidence="1 2">
    <name type="scientific">Dermatophagoides farinae</name>
    <name type="common">American house dust mite</name>
    <dbReference type="NCBI Taxonomy" id="6954"/>
    <lineage>
        <taxon>Eukaryota</taxon>
        <taxon>Metazoa</taxon>
        <taxon>Ecdysozoa</taxon>
        <taxon>Arthropoda</taxon>
        <taxon>Chelicerata</taxon>
        <taxon>Arachnida</taxon>
        <taxon>Acari</taxon>
        <taxon>Acariformes</taxon>
        <taxon>Sarcoptiformes</taxon>
        <taxon>Astigmata</taxon>
        <taxon>Psoroptidia</taxon>
        <taxon>Analgoidea</taxon>
        <taxon>Pyroglyphidae</taxon>
        <taxon>Dermatophagoidinae</taxon>
        <taxon>Dermatophagoides</taxon>
    </lineage>
</organism>
<reference evidence="1" key="2">
    <citation type="journal article" date="2022" name="Res Sq">
        <title>Comparative Genomics Reveals Insights into the Divergent Evolution of Astigmatic Mites and Household Pest Adaptations.</title>
        <authorList>
            <person name="Xiong Q."/>
            <person name="Wan A.T.-Y."/>
            <person name="Liu X.-Y."/>
            <person name="Fung C.S.-H."/>
            <person name="Xiao X."/>
            <person name="Malainual N."/>
            <person name="Hou J."/>
            <person name="Wang L."/>
            <person name="Wang M."/>
            <person name="Yang K."/>
            <person name="Cui Y."/>
            <person name="Leung E."/>
            <person name="Nong W."/>
            <person name="Shin S.-K."/>
            <person name="Au S."/>
            <person name="Jeong K.Y."/>
            <person name="Chew F.T."/>
            <person name="Hui J."/>
            <person name="Leung T.F."/>
            <person name="Tungtrongchitr A."/>
            <person name="Zhong N."/>
            <person name="Liu Z."/>
            <person name="Tsui S."/>
        </authorList>
    </citation>
    <scope>NUCLEOTIDE SEQUENCE</scope>
    <source>
        <strain evidence="1">Derf</strain>
        <tissue evidence="1">Whole organism</tissue>
    </source>
</reference>
<proteinExistence type="predicted"/>
<evidence type="ECO:0000313" key="1">
    <source>
        <dbReference type="EMBL" id="KAH9501743.1"/>
    </source>
</evidence>
<dbReference type="AlphaFoldDB" id="A0A922HSA4"/>